<protein>
    <submittedName>
        <fullName evidence="2">KTSC domain-containing protein</fullName>
    </submittedName>
</protein>
<dbReference type="OrthoDB" id="8450910at2"/>
<dbReference type="Pfam" id="PF13619">
    <property type="entry name" value="KTSC"/>
    <property type="match status" value="1"/>
</dbReference>
<reference evidence="2 3" key="1">
    <citation type="submission" date="2018-03" db="EMBL/GenBank/DDBJ databases">
        <title>Genomic Encyclopedia of Type Strains, Phase III (KMG-III): the genomes of soil and plant-associated and newly described type strains.</title>
        <authorList>
            <person name="Whitman W."/>
        </authorList>
    </citation>
    <scope>NUCLEOTIDE SEQUENCE [LARGE SCALE GENOMIC DNA]</scope>
    <source>
        <strain evidence="2 3">CGMCC 1.9313</strain>
    </source>
</reference>
<accession>A0A2T0TXS8</accession>
<feature type="domain" description="KTSC" evidence="1">
    <location>
        <begin position="3"/>
        <end position="59"/>
    </location>
</feature>
<keyword evidence="3" id="KW-1185">Reference proteome</keyword>
<proteinExistence type="predicted"/>
<dbReference type="EMBL" id="PVTH01000009">
    <property type="protein sequence ID" value="PRY50338.1"/>
    <property type="molecule type" value="Genomic_DNA"/>
</dbReference>
<organism evidence="2 3">
    <name type="scientific">Arcticibacter pallidicorallinus</name>
    <dbReference type="NCBI Taxonomy" id="1259464"/>
    <lineage>
        <taxon>Bacteria</taxon>
        <taxon>Pseudomonadati</taxon>
        <taxon>Bacteroidota</taxon>
        <taxon>Sphingobacteriia</taxon>
        <taxon>Sphingobacteriales</taxon>
        <taxon>Sphingobacteriaceae</taxon>
        <taxon>Arcticibacter</taxon>
    </lineage>
</organism>
<name>A0A2T0TXS8_9SPHI</name>
<dbReference type="Proteomes" id="UP000238034">
    <property type="component" value="Unassembled WGS sequence"/>
</dbReference>
<sequence length="65" mass="7429">MPSSVISSYHFEPSSRTLTVVFLSGMVYEYQGVPESLYDEMKAVKSKGTFLNKRVKGVYPYRKLT</sequence>
<dbReference type="InterPro" id="IPR025309">
    <property type="entry name" value="KTSC_dom"/>
</dbReference>
<gene>
    <name evidence="2" type="ORF">B0I27_10959</name>
</gene>
<comment type="caution">
    <text evidence="2">The sequence shown here is derived from an EMBL/GenBank/DDBJ whole genome shotgun (WGS) entry which is preliminary data.</text>
</comment>
<evidence type="ECO:0000313" key="2">
    <source>
        <dbReference type="EMBL" id="PRY50338.1"/>
    </source>
</evidence>
<evidence type="ECO:0000259" key="1">
    <source>
        <dbReference type="Pfam" id="PF13619"/>
    </source>
</evidence>
<dbReference type="RefSeq" id="WP_106294363.1">
    <property type="nucleotide sequence ID" value="NZ_PVTH01000009.1"/>
</dbReference>
<dbReference type="AlphaFoldDB" id="A0A2T0TXS8"/>
<evidence type="ECO:0000313" key="3">
    <source>
        <dbReference type="Proteomes" id="UP000238034"/>
    </source>
</evidence>